<dbReference type="AlphaFoldDB" id="A0A3B4CGR3"/>
<protein>
    <recommendedName>
        <fullName evidence="5">Kisspeptin 2</fullName>
    </recommendedName>
</protein>
<dbReference type="GeneTree" id="ENSGT00940000178181"/>
<evidence type="ECO:0008006" key="5">
    <source>
        <dbReference type="Google" id="ProtNLM"/>
    </source>
</evidence>
<reference evidence="3" key="3">
    <citation type="submission" date="2025-09" db="UniProtKB">
        <authorList>
            <consortium name="Ensembl"/>
        </authorList>
    </citation>
    <scope>IDENTIFICATION</scope>
</reference>
<reference evidence="3 4" key="1">
    <citation type="submission" date="2020-10" db="EMBL/GenBank/DDBJ databases">
        <title>Pygocentrus nattereri (red-bellied piranha) genome, fPygNat1, primary haplotype.</title>
        <authorList>
            <person name="Myers G."/>
            <person name="Meyer A."/>
            <person name="Karagic N."/>
            <person name="Pippel M."/>
            <person name="Winkler S."/>
            <person name="Tracey A."/>
            <person name="Wood J."/>
            <person name="Formenti G."/>
            <person name="Howe K."/>
            <person name="Fedrigo O."/>
            <person name="Jarvis E.D."/>
        </authorList>
    </citation>
    <scope>NUCLEOTIDE SEQUENCE [LARGE SCALE GENOMIC DNA]</scope>
</reference>
<feature type="chain" id="PRO_5017426225" description="Kisspeptin 2" evidence="2">
    <location>
        <begin position="20"/>
        <end position="209"/>
    </location>
</feature>
<evidence type="ECO:0000313" key="4">
    <source>
        <dbReference type="Proteomes" id="UP001501920"/>
    </source>
</evidence>
<organism evidence="3 4">
    <name type="scientific">Pygocentrus nattereri</name>
    <name type="common">Red-bellied piranha</name>
    <dbReference type="NCBI Taxonomy" id="42514"/>
    <lineage>
        <taxon>Eukaryota</taxon>
        <taxon>Metazoa</taxon>
        <taxon>Chordata</taxon>
        <taxon>Craniata</taxon>
        <taxon>Vertebrata</taxon>
        <taxon>Euteleostomi</taxon>
        <taxon>Actinopterygii</taxon>
        <taxon>Neopterygii</taxon>
        <taxon>Teleostei</taxon>
        <taxon>Ostariophysi</taxon>
        <taxon>Characiformes</taxon>
        <taxon>Characoidei</taxon>
        <taxon>Pygocentrus</taxon>
    </lineage>
</organism>
<accession>A0A3B4CGR3</accession>
<keyword evidence="4" id="KW-1185">Reference proteome</keyword>
<feature type="signal peptide" evidence="2">
    <location>
        <begin position="1"/>
        <end position="19"/>
    </location>
</feature>
<name>A0A3B4CGR3_PYGNA</name>
<feature type="region of interest" description="Disordered" evidence="1">
    <location>
        <begin position="100"/>
        <end position="135"/>
    </location>
</feature>
<dbReference type="Ensembl" id="ENSPNAT00000017211.2">
    <property type="protein sequence ID" value="ENSPNAP00000010520.1"/>
    <property type="gene ID" value="ENSPNAG00000016085.2"/>
</dbReference>
<evidence type="ECO:0000256" key="2">
    <source>
        <dbReference type="SAM" id="SignalP"/>
    </source>
</evidence>
<evidence type="ECO:0000313" key="3">
    <source>
        <dbReference type="Ensembl" id="ENSPNAP00000010520.1"/>
    </source>
</evidence>
<proteinExistence type="predicted"/>
<reference evidence="3" key="2">
    <citation type="submission" date="2025-08" db="UniProtKB">
        <authorList>
            <consortium name="Ensembl"/>
        </authorList>
    </citation>
    <scope>IDENTIFICATION</scope>
</reference>
<dbReference type="Proteomes" id="UP001501920">
    <property type="component" value="Chromosome 1"/>
</dbReference>
<sequence length="209" mass="22980">MDSDLVSGMVAFWLRRTVALLLSLSLGADGKAAAGIGCCPSLKPLLCPPWPLAPTHGLHELLITHSLRSSSGWRSFSSRMRIQALILFISAMTAQQATSGAPSTDAALSEHLSSPGDFAPSRLRGRPTVEQRDADEPEEASLCFFLREKDVESQVSCKHRLNLRSKFNYNPFGLRFGKRGGRSKPPADRWRRGRLLPVLLSVRQLEEAS</sequence>
<dbReference type="STRING" id="42514.ENSPNAP00000010520"/>
<evidence type="ECO:0000256" key="1">
    <source>
        <dbReference type="SAM" id="MobiDB-lite"/>
    </source>
</evidence>
<keyword evidence="2" id="KW-0732">Signal</keyword>